<dbReference type="EMBL" id="JAAAIP010000094">
    <property type="protein sequence ID" value="KAG0326031.1"/>
    <property type="molecule type" value="Genomic_DNA"/>
</dbReference>
<evidence type="ECO:0000256" key="1">
    <source>
        <dbReference type="SAM" id="MobiDB-lite"/>
    </source>
</evidence>
<feature type="signal peptide" evidence="2">
    <location>
        <begin position="1"/>
        <end position="19"/>
    </location>
</feature>
<gene>
    <name evidence="3" type="ORF">BGZ99_010252</name>
</gene>
<comment type="caution">
    <text evidence="3">The sequence shown here is derived from an EMBL/GenBank/DDBJ whole genome shotgun (WGS) entry which is preliminary data.</text>
</comment>
<proteinExistence type="predicted"/>
<feature type="compositionally biased region" description="Basic residues" evidence="1">
    <location>
        <begin position="207"/>
        <end position="232"/>
    </location>
</feature>
<reference evidence="3" key="1">
    <citation type="journal article" date="2020" name="Fungal Divers.">
        <title>Resolving the Mortierellaceae phylogeny through synthesis of multi-gene phylogenetics and phylogenomics.</title>
        <authorList>
            <person name="Vandepol N."/>
            <person name="Liber J."/>
            <person name="Desiro A."/>
            <person name="Na H."/>
            <person name="Kennedy M."/>
            <person name="Barry K."/>
            <person name="Grigoriev I.V."/>
            <person name="Miller A.N."/>
            <person name="O'Donnell K."/>
            <person name="Stajich J.E."/>
            <person name="Bonito G."/>
        </authorList>
    </citation>
    <scope>NUCLEOTIDE SEQUENCE</scope>
    <source>
        <strain evidence="3">REB-010B</strain>
    </source>
</reference>
<keyword evidence="4" id="KW-1185">Reference proteome</keyword>
<feature type="compositionally biased region" description="Basic residues" evidence="1">
    <location>
        <begin position="102"/>
        <end position="154"/>
    </location>
</feature>
<dbReference type="AlphaFoldDB" id="A0A9P6UYF8"/>
<feature type="chain" id="PRO_5040486110" evidence="2">
    <location>
        <begin position="20"/>
        <end position="232"/>
    </location>
</feature>
<feature type="compositionally biased region" description="Basic residues" evidence="1">
    <location>
        <begin position="162"/>
        <end position="199"/>
    </location>
</feature>
<feature type="compositionally biased region" description="Basic residues" evidence="1">
    <location>
        <begin position="43"/>
        <end position="62"/>
    </location>
</feature>
<name>A0A9P6UYF8_9FUNG</name>
<feature type="region of interest" description="Disordered" evidence="1">
    <location>
        <begin position="37"/>
        <end position="64"/>
    </location>
</feature>
<dbReference type="Proteomes" id="UP000738325">
    <property type="component" value="Unassembled WGS sequence"/>
</dbReference>
<feature type="region of interest" description="Disordered" evidence="1">
    <location>
        <begin position="102"/>
        <end position="232"/>
    </location>
</feature>
<evidence type="ECO:0000256" key="2">
    <source>
        <dbReference type="SAM" id="SignalP"/>
    </source>
</evidence>
<accession>A0A9P6UYF8</accession>
<keyword evidence="2" id="KW-0732">Signal</keyword>
<organism evidence="3 4">
    <name type="scientific">Dissophora globulifera</name>
    <dbReference type="NCBI Taxonomy" id="979702"/>
    <lineage>
        <taxon>Eukaryota</taxon>
        <taxon>Fungi</taxon>
        <taxon>Fungi incertae sedis</taxon>
        <taxon>Mucoromycota</taxon>
        <taxon>Mortierellomycotina</taxon>
        <taxon>Mortierellomycetes</taxon>
        <taxon>Mortierellales</taxon>
        <taxon>Mortierellaceae</taxon>
        <taxon>Dissophora</taxon>
    </lineage>
</organism>
<dbReference type="OrthoDB" id="2449074at2759"/>
<evidence type="ECO:0000313" key="4">
    <source>
        <dbReference type="Proteomes" id="UP000738325"/>
    </source>
</evidence>
<evidence type="ECO:0000313" key="3">
    <source>
        <dbReference type="EMBL" id="KAG0326031.1"/>
    </source>
</evidence>
<protein>
    <submittedName>
        <fullName evidence="3">Uncharacterized protein</fullName>
    </submittedName>
</protein>
<sequence length="232" mass="26842">MRFILSALLATALIGAIATADVQHGQQAAFHLEPRHVHQNAQHLRKADHSHHRKSNSQRKQRRDLQESLIAASVPIVERNTVQPSFVDGALNVEEEDTSLRLRAKHPKHHKGKQVKHNKKASSHHKQSKRALELHRKKANHAHHKKSSSGHKHKRDMEYLQLHRKKANHSHHKKSSMQLHRKKVSHAHHKKSSSGHKHKRDMESFQLHRKKASQHKASRKGKNASHHKQRKN</sequence>